<evidence type="ECO:0000313" key="14">
    <source>
        <dbReference type="Proteomes" id="UP000449710"/>
    </source>
</evidence>
<accession>A0AA44BFQ5</accession>
<dbReference type="InterPro" id="IPR006359">
    <property type="entry name" value="Tscrpt_elong_fac_GreA"/>
</dbReference>
<reference evidence="13 14" key="1">
    <citation type="submission" date="2019-04" db="EMBL/GenBank/DDBJ databases">
        <title>Isachenkonia alkalipeptolytica gen. nov. sp. nov. a new anaerobic, alkiliphilic organothrophic bacterium capable to reduce synthesized ferrihydrite isolated from a soda lake.</title>
        <authorList>
            <person name="Toshchakov S.V."/>
            <person name="Zavarzina D.G."/>
            <person name="Zhilina T.N."/>
            <person name="Kostrikina N.A."/>
            <person name="Kublanov I.V."/>
        </authorList>
    </citation>
    <scope>NUCLEOTIDE SEQUENCE [LARGE SCALE GENOMIC DNA]</scope>
    <source>
        <strain evidence="13 14">Z-1701</strain>
    </source>
</reference>
<dbReference type="Pfam" id="PF03449">
    <property type="entry name" value="GreA_GreB_N"/>
    <property type="match status" value="1"/>
</dbReference>
<dbReference type="PROSITE" id="PS00830">
    <property type="entry name" value="GREAB_2"/>
    <property type="match status" value="1"/>
</dbReference>
<keyword evidence="14" id="KW-1185">Reference proteome</keyword>
<dbReference type="InterPro" id="IPR018151">
    <property type="entry name" value="TF_GreA/GreB_CS"/>
</dbReference>
<evidence type="ECO:0000256" key="5">
    <source>
        <dbReference type="ARBA" id="ARBA00023125"/>
    </source>
</evidence>
<dbReference type="NCBIfam" id="TIGR01462">
    <property type="entry name" value="greA"/>
    <property type="match status" value="1"/>
</dbReference>
<dbReference type="SUPFAM" id="SSF46557">
    <property type="entry name" value="GreA transcript cleavage protein, N-terminal domain"/>
    <property type="match status" value="1"/>
</dbReference>
<keyword evidence="13" id="KW-0648">Protein biosynthesis</keyword>
<dbReference type="GO" id="GO:0003746">
    <property type="term" value="F:translation elongation factor activity"/>
    <property type="evidence" value="ECO:0007669"/>
    <property type="project" value="UniProtKB-KW"/>
</dbReference>
<proteinExistence type="inferred from homology"/>
<dbReference type="SUPFAM" id="SSF54534">
    <property type="entry name" value="FKBP-like"/>
    <property type="match status" value="1"/>
</dbReference>
<dbReference type="Gene3D" id="1.10.287.180">
    <property type="entry name" value="Transcription elongation factor, GreA/GreB, N-terminal domain"/>
    <property type="match status" value="1"/>
</dbReference>
<sequence length="161" mass="18096">MMTEEIVLTVKGRKKIEEELEQLKVVRRKEVAERIKQAIDFGDISENSEYDEAKNEQAQVEERISKLSNILKNAKIVDENDINTDYVSVGTVAKVKDLDDGEILEYTIVGASEADPYELKISNASPIGKALLNQQVGDVVEVKIPDGVSRYEIVDIERSQE</sequence>
<dbReference type="Pfam" id="PF01272">
    <property type="entry name" value="GreA_GreB"/>
    <property type="match status" value="1"/>
</dbReference>
<dbReference type="InterPro" id="IPR023459">
    <property type="entry name" value="Tscrpt_elong_fac_GreA/B_fam"/>
</dbReference>
<evidence type="ECO:0000256" key="9">
    <source>
        <dbReference type="HAMAP-Rule" id="MF_00105"/>
    </source>
</evidence>
<keyword evidence="6 9" id="KW-0804">Transcription</keyword>
<dbReference type="FunFam" id="3.10.50.30:FF:000001">
    <property type="entry name" value="Transcription elongation factor GreA"/>
    <property type="match status" value="1"/>
</dbReference>
<evidence type="ECO:0000256" key="1">
    <source>
        <dbReference type="ARBA" id="ARBA00008213"/>
    </source>
</evidence>
<protein>
    <recommendedName>
        <fullName evidence="2 9">Transcription elongation factor GreA</fullName>
    </recommendedName>
    <alternativeName>
        <fullName evidence="8 9">Transcript cleavage factor GreA</fullName>
    </alternativeName>
</protein>
<dbReference type="GO" id="GO:0070063">
    <property type="term" value="F:RNA polymerase binding"/>
    <property type="evidence" value="ECO:0007669"/>
    <property type="project" value="InterPro"/>
</dbReference>
<evidence type="ECO:0000256" key="8">
    <source>
        <dbReference type="ARBA" id="ARBA00030776"/>
    </source>
</evidence>
<dbReference type="EMBL" id="SUMG01000010">
    <property type="protein sequence ID" value="NBG88721.1"/>
    <property type="molecule type" value="Genomic_DNA"/>
</dbReference>
<evidence type="ECO:0000259" key="11">
    <source>
        <dbReference type="Pfam" id="PF01272"/>
    </source>
</evidence>
<keyword evidence="4 9" id="KW-0175">Coiled coil</keyword>
<gene>
    <name evidence="9 13" type="primary">greA</name>
    <name evidence="13" type="ORF">ISALK_09430</name>
</gene>
<dbReference type="InterPro" id="IPR036805">
    <property type="entry name" value="Tscrpt_elong_fac_GreA/B_N_sf"/>
</dbReference>
<dbReference type="Proteomes" id="UP000449710">
    <property type="component" value="Unassembled WGS sequence"/>
</dbReference>
<feature type="domain" description="Transcription elongation factor GreA/GreB N-terminal" evidence="12">
    <location>
        <begin position="6"/>
        <end position="76"/>
    </location>
</feature>
<dbReference type="NCBIfam" id="NF001263">
    <property type="entry name" value="PRK00226.1-4"/>
    <property type="match status" value="1"/>
</dbReference>
<dbReference type="GO" id="GO:0003677">
    <property type="term" value="F:DNA binding"/>
    <property type="evidence" value="ECO:0007669"/>
    <property type="project" value="UniProtKB-UniRule"/>
</dbReference>
<dbReference type="Gene3D" id="3.10.50.30">
    <property type="entry name" value="Transcription elongation factor, GreA/GreB, C-terminal domain"/>
    <property type="match status" value="1"/>
</dbReference>
<evidence type="ECO:0000256" key="7">
    <source>
        <dbReference type="ARBA" id="ARBA00024916"/>
    </source>
</evidence>
<evidence type="ECO:0000313" key="13">
    <source>
        <dbReference type="EMBL" id="NBG88721.1"/>
    </source>
</evidence>
<evidence type="ECO:0000256" key="2">
    <source>
        <dbReference type="ARBA" id="ARBA00013729"/>
    </source>
</evidence>
<comment type="caution">
    <text evidence="13">The sequence shown here is derived from an EMBL/GenBank/DDBJ whole genome shotgun (WGS) entry which is preliminary data.</text>
</comment>
<evidence type="ECO:0000256" key="4">
    <source>
        <dbReference type="ARBA" id="ARBA00023054"/>
    </source>
</evidence>
<dbReference type="FunFam" id="1.10.287.180:FF:000001">
    <property type="entry name" value="Transcription elongation factor GreA"/>
    <property type="match status" value="1"/>
</dbReference>
<evidence type="ECO:0000256" key="10">
    <source>
        <dbReference type="RuleBase" id="RU000556"/>
    </source>
</evidence>
<dbReference type="GO" id="GO:0032784">
    <property type="term" value="P:regulation of DNA-templated transcription elongation"/>
    <property type="evidence" value="ECO:0007669"/>
    <property type="project" value="UniProtKB-UniRule"/>
</dbReference>
<dbReference type="PIRSF" id="PIRSF006092">
    <property type="entry name" value="GreA_GreB"/>
    <property type="match status" value="1"/>
</dbReference>
<feature type="coiled-coil region" evidence="9">
    <location>
        <begin position="13"/>
        <end position="70"/>
    </location>
</feature>
<organism evidence="13 14">
    <name type="scientific">Isachenkonia alkalipeptolytica</name>
    <dbReference type="NCBI Taxonomy" id="2565777"/>
    <lineage>
        <taxon>Bacteria</taxon>
        <taxon>Bacillati</taxon>
        <taxon>Bacillota</taxon>
        <taxon>Clostridia</taxon>
        <taxon>Eubacteriales</taxon>
        <taxon>Clostridiaceae</taxon>
        <taxon>Isachenkonia</taxon>
    </lineage>
</organism>
<evidence type="ECO:0000256" key="3">
    <source>
        <dbReference type="ARBA" id="ARBA00023015"/>
    </source>
</evidence>
<name>A0AA44BFQ5_9CLOT</name>
<dbReference type="InterPro" id="IPR022691">
    <property type="entry name" value="Tscrpt_elong_fac_GreA/B_N"/>
</dbReference>
<dbReference type="HAMAP" id="MF_00105">
    <property type="entry name" value="GreA_GreB"/>
    <property type="match status" value="1"/>
</dbReference>
<dbReference type="GO" id="GO:0006354">
    <property type="term" value="P:DNA-templated transcription elongation"/>
    <property type="evidence" value="ECO:0007669"/>
    <property type="project" value="TreeGrafter"/>
</dbReference>
<dbReference type="InterPro" id="IPR036953">
    <property type="entry name" value="GreA/GreB_C_sf"/>
</dbReference>
<evidence type="ECO:0000256" key="6">
    <source>
        <dbReference type="ARBA" id="ARBA00023163"/>
    </source>
</evidence>
<dbReference type="AlphaFoldDB" id="A0AA44BFQ5"/>
<dbReference type="PANTHER" id="PTHR30437">
    <property type="entry name" value="TRANSCRIPTION ELONGATION FACTOR GREA"/>
    <property type="match status" value="1"/>
</dbReference>
<dbReference type="InterPro" id="IPR001437">
    <property type="entry name" value="Tscrpt_elong_fac_GreA/B_C"/>
</dbReference>
<comment type="function">
    <text evidence="7 9 10">Necessary for efficient RNA polymerase transcription elongation past template-encoded arresting sites. The arresting sites in DNA have the property of trapping a certain fraction of elongating RNA polymerases that pass through, resulting in locked ternary complexes. Cleavage of the nascent transcript by cleavage factors such as GreA or GreB allows the resumption of elongation from the new 3'terminus. GreA releases sequences of 2 to 3 nucleotides.</text>
</comment>
<feature type="domain" description="Transcription elongation factor GreA/GreB C-terminal" evidence="11">
    <location>
        <begin position="84"/>
        <end position="157"/>
    </location>
</feature>
<keyword evidence="5 9" id="KW-0238">DNA-binding</keyword>
<dbReference type="PANTHER" id="PTHR30437:SF4">
    <property type="entry name" value="TRANSCRIPTION ELONGATION FACTOR GREA"/>
    <property type="match status" value="1"/>
</dbReference>
<dbReference type="InterPro" id="IPR028624">
    <property type="entry name" value="Tscrpt_elong_fac_GreA/B"/>
</dbReference>
<dbReference type="PROSITE" id="PS00829">
    <property type="entry name" value="GREAB_1"/>
    <property type="match status" value="1"/>
</dbReference>
<keyword evidence="3 9" id="KW-0805">Transcription regulation</keyword>
<evidence type="ECO:0000259" key="12">
    <source>
        <dbReference type="Pfam" id="PF03449"/>
    </source>
</evidence>
<comment type="similarity">
    <text evidence="1 9 10">Belongs to the GreA/GreB family.</text>
</comment>
<keyword evidence="13" id="KW-0251">Elongation factor</keyword>